<evidence type="ECO:0000313" key="1">
    <source>
        <dbReference type="EMBL" id="MBB4226736.1"/>
    </source>
</evidence>
<accession>A0ABR6IFU1</accession>
<reference evidence="1 2" key="1">
    <citation type="submission" date="2020-08" db="EMBL/GenBank/DDBJ databases">
        <title>Genomic Encyclopedia of Type Strains, Phase IV (KMG-V): Genome sequencing to study the core and pangenomes of soil and plant-associated prokaryotes.</title>
        <authorList>
            <person name="Whitman W."/>
        </authorList>
    </citation>
    <scope>NUCLEOTIDE SEQUENCE [LARGE SCALE GENOMIC DNA]</scope>
    <source>
        <strain evidence="1 2">SEMIA 4087</strain>
    </source>
</reference>
<comment type="caution">
    <text evidence="1">The sequence shown here is derived from an EMBL/GenBank/DDBJ whole genome shotgun (WGS) entry which is preliminary data.</text>
</comment>
<gene>
    <name evidence="1" type="ORF">GGD56_000556</name>
</gene>
<proteinExistence type="predicted"/>
<protein>
    <submittedName>
        <fullName evidence="1">Uncharacterized protein</fullName>
    </submittedName>
</protein>
<keyword evidence="2" id="KW-1185">Reference proteome</keyword>
<name>A0ABR6IFU1_9HYPH</name>
<organism evidence="1 2">
    <name type="scientific">Rhizobium mongolense</name>
    <dbReference type="NCBI Taxonomy" id="57676"/>
    <lineage>
        <taxon>Bacteria</taxon>
        <taxon>Pseudomonadati</taxon>
        <taxon>Pseudomonadota</taxon>
        <taxon>Alphaproteobacteria</taxon>
        <taxon>Hyphomicrobiales</taxon>
        <taxon>Rhizobiaceae</taxon>
        <taxon>Rhizobium/Agrobacterium group</taxon>
        <taxon>Rhizobium</taxon>
    </lineage>
</organism>
<dbReference type="EMBL" id="JACIFX010000001">
    <property type="protein sequence ID" value="MBB4226736.1"/>
    <property type="molecule type" value="Genomic_DNA"/>
</dbReference>
<evidence type="ECO:0000313" key="2">
    <source>
        <dbReference type="Proteomes" id="UP000551353"/>
    </source>
</evidence>
<dbReference type="Proteomes" id="UP000551353">
    <property type="component" value="Unassembled WGS sequence"/>
</dbReference>
<sequence length="26" mass="2928">MGLPPTRRRPCWAHNAKRAPSFLGAH</sequence>